<dbReference type="Pfam" id="PF08282">
    <property type="entry name" value="Hydrolase_3"/>
    <property type="match status" value="1"/>
</dbReference>
<dbReference type="Proteomes" id="UP000288197">
    <property type="component" value="Unassembled WGS sequence"/>
</dbReference>
<sequence>MSRKLIVFDIDGTLITDDHILLEETRQAIQTLKQKGHMVMVATGRSLPIAVDVLEEADIQDSILSNGAVAFVDGDQIFGNALDEKALEKLVKISDEEKIDLVFNGLTETKMRNEDFQAETKLAMESFGEDMPEIDRDFHKREQVYQIVALLSEEKMPAYEGKFPEFRFVRWHEYGIDVLPNNGSKAETLKHVANKYGFEREDIVAFGDGNNDMEMLAYVGVGIAMENAKEELKAVSDFVTLSNNDGGICHGLKEYGLI</sequence>
<dbReference type="InterPro" id="IPR000150">
    <property type="entry name" value="Cof"/>
</dbReference>
<organism evidence="1 2">
    <name type="scientific">Vagococcus fluvialis</name>
    <dbReference type="NCBI Taxonomy" id="2738"/>
    <lineage>
        <taxon>Bacteria</taxon>
        <taxon>Bacillati</taxon>
        <taxon>Bacillota</taxon>
        <taxon>Bacilli</taxon>
        <taxon>Lactobacillales</taxon>
        <taxon>Enterococcaceae</taxon>
        <taxon>Vagococcus</taxon>
    </lineage>
</organism>
<dbReference type="NCBIfam" id="TIGR00099">
    <property type="entry name" value="Cof-subfamily"/>
    <property type="match status" value="1"/>
</dbReference>
<gene>
    <name evidence="1" type="ORF">CBF32_00425</name>
</gene>
<dbReference type="GO" id="GO:0016791">
    <property type="term" value="F:phosphatase activity"/>
    <property type="evidence" value="ECO:0007669"/>
    <property type="project" value="TreeGrafter"/>
</dbReference>
<dbReference type="InterPro" id="IPR006379">
    <property type="entry name" value="HAD-SF_hydro_IIB"/>
</dbReference>
<dbReference type="EMBL" id="NGJX01000001">
    <property type="protein sequence ID" value="RSU05497.1"/>
    <property type="molecule type" value="Genomic_DNA"/>
</dbReference>
<dbReference type="SFLD" id="SFLDG01140">
    <property type="entry name" value="C2.B:_Phosphomannomutase_and_P"/>
    <property type="match status" value="1"/>
</dbReference>
<dbReference type="SFLD" id="SFLDG01144">
    <property type="entry name" value="C2.B.4:_PGP_Like"/>
    <property type="match status" value="1"/>
</dbReference>
<dbReference type="GeneID" id="63145626"/>
<proteinExistence type="predicted"/>
<dbReference type="GO" id="GO:0005829">
    <property type="term" value="C:cytosol"/>
    <property type="evidence" value="ECO:0007669"/>
    <property type="project" value="TreeGrafter"/>
</dbReference>
<dbReference type="InterPro" id="IPR036412">
    <property type="entry name" value="HAD-like_sf"/>
</dbReference>
<accession>A0A369B0M2</accession>
<dbReference type="PROSITE" id="PS01229">
    <property type="entry name" value="COF_2"/>
    <property type="match status" value="1"/>
</dbReference>
<dbReference type="NCBIfam" id="TIGR01484">
    <property type="entry name" value="HAD-SF-IIB"/>
    <property type="match status" value="1"/>
</dbReference>
<dbReference type="PANTHER" id="PTHR10000">
    <property type="entry name" value="PHOSPHOSERINE PHOSPHATASE"/>
    <property type="match status" value="1"/>
</dbReference>
<dbReference type="Gene3D" id="3.30.1240.10">
    <property type="match status" value="1"/>
</dbReference>
<dbReference type="InterPro" id="IPR023214">
    <property type="entry name" value="HAD_sf"/>
</dbReference>
<dbReference type="GO" id="GO:0000287">
    <property type="term" value="F:magnesium ion binding"/>
    <property type="evidence" value="ECO:0007669"/>
    <property type="project" value="TreeGrafter"/>
</dbReference>
<keyword evidence="2" id="KW-1185">Reference proteome</keyword>
<reference evidence="1 2" key="1">
    <citation type="submission" date="2017-05" db="EMBL/GenBank/DDBJ databases">
        <title>Vagococcus spp. assemblies.</title>
        <authorList>
            <person name="Gulvik C.A."/>
        </authorList>
    </citation>
    <scope>NUCLEOTIDE SEQUENCE [LARGE SCALE GENOMIC DNA]</scope>
    <source>
        <strain evidence="1 2">NCFB 2497</strain>
    </source>
</reference>
<dbReference type="SFLD" id="SFLDS00003">
    <property type="entry name" value="Haloacid_Dehalogenase"/>
    <property type="match status" value="1"/>
</dbReference>
<evidence type="ECO:0008006" key="3">
    <source>
        <dbReference type="Google" id="ProtNLM"/>
    </source>
</evidence>
<comment type="caution">
    <text evidence="1">The sequence shown here is derived from an EMBL/GenBank/DDBJ whole genome shotgun (WGS) entry which is preliminary data.</text>
</comment>
<dbReference type="AlphaFoldDB" id="A0A369B0M2"/>
<dbReference type="PANTHER" id="PTHR10000:SF25">
    <property type="entry name" value="PHOSPHATASE YKRA-RELATED"/>
    <property type="match status" value="1"/>
</dbReference>
<evidence type="ECO:0000313" key="2">
    <source>
        <dbReference type="Proteomes" id="UP000288197"/>
    </source>
</evidence>
<dbReference type="SUPFAM" id="SSF56784">
    <property type="entry name" value="HAD-like"/>
    <property type="match status" value="1"/>
</dbReference>
<dbReference type="Gene3D" id="3.40.50.1000">
    <property type="entry name" value="HAD superfamily/HAD-like"/>
    <property type="match status" value="1"/>
</dbReference>
<dbReference type="OrthoDB" id="9810101at2"/>
<dbReference type="RefSeq" id="WP_114288884.1">
    <property type="nucleotide sequence ID" value="NZ_JAFLWM010000002.1"/>
</dbReference>
<protein>
    <recommendedName>
        <fullName evidence="3">HAD family hydrolase</fullName>
    </recommendedName>
</protein>
<name>A0A369B0M2_9ENTE</name>
<evidence type="ECO:0000313" key="1">
    <source>
        <dbReference type="EMBL" id="RSU05497.1"/>
    </source>
</evidence>